<evidence type="ECO:0000313" key="1">
    <source>
        <dbReference type="EMBL" id="GGI03886.1"/>
    </source>
</evidence>
<accession>A0A8J3ACP0</accession>
<sequence length="238" mass="24487">MQLAPPSSPRPAPGHLADALARARDELGSRPAVTVYGPERRDEQGIVSLAQWAAKGASLLELDLLLEPGDRLRVDLDPGWPLVAVALAAWWAGVAVTLDGDAPAAVVQEGRRAPTTADDVLWIGASVDGAPVAEVVGEAWVSAVQSFPDQPPPPRAAAELPAIVTARRVLTQAEVLTAAASLLGAGGTLGLDADTDLPSELVLVALAARPLLAARPTVLLQPGVPRSAADGEKVAHWA</sequence>
<name>A0A8J3ACP0_9ACTN</name>
<organism evidence="1 2">
    <name type="scientific">Egicoccus halophilus</name>
    <dbReference type="NCBI Taxonomy" id="1670830"/>
    <lineage>
        <taxon>Bacteria</taxon>
        <taxon>Bacillati</taxon>
        <taxon>Actinomycetota</taxon>
        <taxon>Nitriliruptoria</taxon>
        <taxon>Egicoccales</taxon>
        <taxon>Egicoccaceae</taxon>
        <taxon>Egicoccus</taxon>
    </lineage>
</organism>
<keyword evidence="2" id="KW-1185">Reference proteome</keyword>
<reference evidence="1" key="1">
    <citation type="journal article" date="2014" name="Int. J. Syst. Evol. Microbiol.">
        <title>Complete genome sequence of Corynebacterium casei LMG S-19264T (=DSM 44701T), isolated from a smear-ripened cheese.</title>
        <authorList>
            <consortium name="US DOE Joint Genome Institute (JGI-PGF)"/>
            <person name="Walter F."/>
            <person name="Albersmeier A."/>
            <person name="Kalinowski J."/>
            <person name="Ruckert C."/>
        </authorList>
    </citation>
    <scope>NUCLEOTIDE SEQUENCE</scope>
    <source>
        <strain evidence="1">CGMCC 1.14988</strain>
    </source>
</reference>
<comment type="caution">
    <text evidence="1">The sequence shown here is derived from an EMBL/GenBank/DDBJ whole genome shotgun (WGS) entry which is preliminary data.</text>
</comment>
<dbReference type="Proteomes" id="UP000650511">
    <property type="component" value="Unassembled WGS sequence"/>
</dbReference>
<protein>
    <recommendedName>
        <fullName evidence="3">TIGR03089 family protein</fullName>
    </recommendedName>
</protein>
<evidence type="ECO:0000313" key="2">
    <source>
        <dbReference type="Proteomes" id="UP000650511"/>
    </source>
</evidence>
<evidence type="ECO:0008006" key="3">
    <source>
        <dbReference type="Google" id="ProtNLM"/>
    </source>
</evidence>
<proteinExistence type="predicted"/>
<dbReference type="RefSeq" id="WP_130650877.1">
    <property type="nucleotide sequence ID" value="NZ_BMHA01000002.1"/>
</dbReference>
<dbReference type="OrthoDB" id="3396763at2"/>
<dbReference type="EMBL" id="BMHA01000002">
    <property type="protein sequence ID" value="GGI03886.1"/>
    <property type="molecule type" value="Genomic_DNA"/>
</dbReference>
<gene>
    <name evidence="1" type="ORF">GCM10011354_06290</name>
</gene>
<dbReference type="AlphaFoldDB" id="A0A8J3ACP0"/>
<reference evidence="1" key="2">
    <citation type="submission" date="2020-09" db="EMBL/GenBank/DDBJ databases">
        <authorList>
            <person name="Sun Q."/>
            <person name="Zhou Y."/>
        </authorList>
    </citation>
    <scope>NUCLEOTIDE SEQUENCE</scope>
    <source>
        <strain evidence="1">CGMCC 1.14988</strain>
    </source>
</reference>